<proteinExistence type="predicted"/>
<sequence length="198" mass="23466">MPTIKVSHRNKNKEITLVCKDNESVGGVRAMLMSNKFVTSVENCVLTCNGIGIKDSDVVVDEMHLVVQDNSNSTYIDPDDSNILINNGKRYRIKEIRKKLTYKERIDRMRNRTRRTINRVVQQYATLTNVNMAIMMAFLAKFNTQMFMFVLFIKMIRFFSRSLNDPEEWKQMNRWVKVPLMFFCSLFFIDHQRFIQKE</sequence>
<gene>
    <name evidence="1" type="ORF">ECANGB1_1900</name>
</gene>
<keyword evidence="2" id="KW-1185">Reference proteome</keyword>
<comment type="caution">
    <text evidence="1">The sequence shown here is derived from an EMBL/GenBank/DDBJ whole genome shotgun (WGS) entry which is preliminary data.</text>
</comment>
<dbReference type="VEuPathDB" id="MicrosporidiaDB:ECANGB1_1900"/>
<dbReference type="EMBL" id="LWDP01000006">
    <property type="protein sequence ID" value="ORD94942.1"/>
    <property type="molecule type" value="Genomic_DNA"/>
</dbReference>
<dbReference type="Proteomes" id="UP000192639">
    <property type="component" value="Unassembled WGS sequence"/>
</dbReference>
<evidence type="ECO:0000313" key="1">
    <source>
        <dbReference type="EMBL" id="ORD94942.1"/>
    </source>
</evidence>
<dbReference type="AlphaFoldDB" id="A0A1Y1S916"/>
<protein>
    <submittedName>
        <fullName evidence="1">Uncharacterized protein</fullName>
    </submittedName>
</protein>
<reference evidence="1 2" key="1">
    <citation type="journal article" date="2017" name="Environ. Microbiol.">
        <title>Decay of the glycolytic pathway and adaptation to intranuclear parasitism within Enterocytozoonidae microsporidia.</title>
        <authorList>
            <person name="Wiredu Boakye D."/>
            <person name="Jaroenlak P."/>
            <person name="Prachumwat A."/>
            <person name="Williams T.A."/>
            <person name="Bateman K.S."/>
            <person name="Itsathitphaisarn O."/>
            <person name="Sritunyalucksana K."/>
            <person name="Paszkiewicz K.H."/>
            <person name="Moore K.A."/>
            <person name="Stentiford G.D."/>
            <person name="Williams B.A."/>
        </authorList>
    </citation>
    <scope>NUCLEOTIDE SEQUENCE [LARGE SCALE GENOMIC DNA]</scope>
    <source>
        <strain evidence="1 2">GB1</strain>
    </source>
</reference>
<organism evidence="1 2">
    <name type="scientific">Enterospora canceri</name>
    <dbReference type="NCBI Taxonomy" id="1081671"/>
    <lineage>
        <taxon>Eukaryota</taxon>
        <taxon>Fungi</taxon>
        <taxon>Fungi incertae sedis</taxon>
        <taxon>Microsporidia</taxon>
        <taxon>Enterocytozoonidae</taxon>
        <taxon>Enterospora</taxon>
    </lineage>
</organism>
<name>A0A1Y1S916_9MICR</name>
<evidence type="ECO:0000313" key="2">
    <source>
        <dbReference type="Proteomes" id="UP000192639"/>
    </source>
</evidence>
<accession>A0A1Y1S916</accession>